<accession>A0A8H7PV50</accession>
<proteinExistence type="predicted"/>
<comment type="caution">
    <text evidence="1">The sequence shown here is derived from an EMBL/GenBank/DDBJ whole genome shotgun (WGS) entry which is preliminary data.</text>
</comment>
<gene>
    <name evidence="1" type="ORF">INT43_008377</name>
</gene>
<evidence type="ECO:0000313" key="2">
    <source>
        <dbReference type="Proteomes" id="UP000654370"/>
    </source>
</evidence>
<dbReference type="OrthoDB" id="10360201at2759"/>
<keyword evidence="2" id="KW-1185">Reference proteome</keyword>
<reference evidence="1" key="1">
    <citation type="submission" date="2020-12" db="EMBL/GenBank/DDBJ databases">
        <title>Metabolic potential, ecology and presence of endohyphal bacteria is reflected in genomic diversity of Mucoromycotina.</title>
        <authorList>
            <person name="Muszewska A."/>
            <person name="Okrasinska A."/>
            <person name="Steczkiewicz K."/>
            <person name="Drgas O."/>
            <person name="Orlowska M."/>
            <person name="Perlinska-Lenart U."/>
            <person name="Aleksandrzak-Piekarczyk T."/>
            <person name="Szatraj K."/>
            <person name="Zielenkiewicz U."/>
            <person name="Pilsyk S."/>
            <person name="Malc E."/>
            <person name="Mieczkowski P."/>
            <person name="Kruszewska J.S."/>
            <person name="Biernat P."/>
            <person name="Pawlowska J."/>
        </authorList>
    </citation>
    <scope>NUCLEOTIDE SEQUENCE</scope>
    <source>
        <strain evidence="1">WA0000067209</strain>
    </source>
</reference>
<dbReference type="EMBL" id="JAEPQZ010000005">
    <property type="protein sequence ID" value="KAG2180798.1"/>
    <property type="molecule type" value="Genomic_DNA"/>
</dbReference>
<name>A0A8H7PV50_MORIS</name>
<organism evidence="1 2">
    <name type="scientific">Mortierella isabellina</name>
    <name type="common">Filamentous fungus</name>
    <name type="synonym">Umbelopsis isabellina</name>
    <dbReference type="NCBI Taxonomy" id="91625"/>
    <lineage>
        <taxon>Eukaryota</taxon>
        <taxon>Fungi</taxon>
        <taxon>Fungi incertae sedis</taxon>
        <taxon>Mucoromycota</taxon>
        <taxon>Mucoromycotina</taxon>
        <taxon>Umbelopsidomycetes</taxon>
        <taxon>Umbelopsidales</taxon>
        <taxon>Umbelopsidaceae</taxon>
        <taxon>Umbelopsis</taxon>
    </lineage>
</organism>
<dbReference type="AlphaFoldDB" id="A0A8H7PV50"/>
<evidence type="ECO:0000313" key="1">
    <source>
        <dbReference type="EMBL" id="KAG2180798.1"/>
    </source>
</evidence>
<sequence>MFKKYLTSRFISVFIASYQHQTLKMKFAILSTILALSTTMVSAGIADGTFYVYANNVEHPKTTFLKLGSHNHLVTDGAACKGKKTLKGTHGTVSGTFIEMKNQWNFTAPEYEIKMGYVQVGDKCLQLSEDKPLSLTTCPSFKKEIKAGNKFAWLHDTRGSGVWAYGGNPNAENDRGIALDTSNLQSNGETLKGVRIGKANKTGFIGLGHVNLGNNGATPTGCQ</sequence>
<protein>
    <submittedName>
        <fullName evidence="1">Uncharacterized protein</fullName>
    </submittedName>
</protein>
<dbReference type="Proteomes" id="UP000654370">
    <property type="component" value="Unassembled WGS sequence"/>
</dbReference>